<comment type="caution">
    <text evidence="1">The sequence shown here is derived from an EMBL/GenBank/DDBJ whole genome shotgun (WGS) entry which is preliminary data.</text>
</comment>
<dbReference type="InterPro" id="IPR036047">
    <property type="entry name" value="F-box-like_dom_sf"/>
</dbReference>
<dbReference type="EMBL" id="AYRZ02000001">
    <property type="protein sequence ID" value="PHT95593.1"/>
    <property type="molecule type" value="Genomic_DNA"/>
</dbReference>
<evidence type="ECO:0000313" key="2">
    <source>
        <dbReference type="Proteomes" id="UP000222542"/>
    </source>
</evidence>
<dbReference type="STRING" id="4072.A0A2G3AN56"/>
<dbReference type="Proteomes" id="UP000222542">
    <property type="component" value="Unassembled WGS sequence"/>
</dbReference>
<evidence type="ECO:0008006" key="3">
    <source>
        <dbReference type="Google" id="ProtNLM"/>
    </source>
</evidence>
<protein>
    <recommendedName>
        <fullName evidence="3">F-box domain-containing protein</fullName>
    </recommendedName>
</protein>
<name>A0A2G3AN56_CAPAN</name>
<sequence length="126" mass="15230">MQRKIMVGGDRLSNLPESILFHILSMLPDRKQVVRTNVLSTRWRFPWMSVPVSLNFDFSYFILDFVISTHRELHYWRSCQKIQKFNLVFDIRQERFIKDVDLWVYFATKLANAEEFDLEILFGDTY</sequence>
<dbReference type="PANTHER" id="PTHR32212">
    <property type="entry name" value="CYCLIN-LIKE F-BOX"/>
    <property type="match status" value="1"/>
</dbReference>
<accession>A0A2G3AN56</accession>
<dbReference type="AlphaFoldDB" id="A0A2G3AN56"/>
<reference evidence="1 2" key="1">
    <citation type="journal article" date="2014" name="Nat. Genet.">
        <title>Genome sequence of the hot pepper provides insights into the evolution of pungency in Capsicum species.</title>
        <authorList>
            <person name="Kim S."/>
            <person name="Park M."/>
            <person name="Yeom S.I."/>
            <person name="Kim Y.M."/>
            <person name="Lee J.M."/>
            <person name="Lee H.A."/>
            <person name="Seo E."/>
            <person name="Choi J."/>
            <person name="Cheong K."/>
            <person name="Kim K.T."/>
            <person name="Jung K."/>
            <person name="Lee G.W."/>
            <person name="Oh S.K."/>
            <person name="Bae C."/>
            <person name="Kim S.B."/>
            <person name="Lee H.Y."/>
            <person name="Kim S.Y."/>
            <person name="Kim M.S."/>
            <person name="Kang B.C."/>
            <person name="Jo Y.D."/>
            <person name="Yang H.B."/>
            <person name="Jeong H.J."/>
            <person name="Kang W.H."/>
            <person name="Kwon J.K."/>
            <person name="Shin C."/>
            <person name="Lim J.Y."/>
            <person name="Park J.H."/>
            <person name="Huh J.H."/>
            <person name="Kim J.S."/>
            <person name="Kim B.D."/>
            <person name="Cohen O."/>
            <person name="Paran I."/>
            <person name="Suh M.C."/>
            <person name="Lee S.B."/>
            <person name="Kim Y.K."/>
            <person name="Shin Y."/>
            <person name="Noh S.J."/>
            <person name="Park J."/>
            <person name="Seo Y.S."/>
            <person name="Kwon S.Y."/>
            <person name="Kim H.A."/>
            <person name="Park J.M."/>
            <person name="Kim H.J."/>
            <person name="Choi S.B."/>
            <person name="Bosland P.W."/>
            <person name="Reeves G."/>
            <person name="Jo S.H."/>
            <person name="Lee B.W."/>
            <person name="Cho H.T."/>
            <person name="Choi H.S."/>
            <person name="Lee M.S."/>
            <person name="Yu Y."/>
            <person name="Do Choi Y."/>
            <person name="Park B.S."/>
            <person name="van Deynze A."/>
            <person name="Ashrafi H."/>
            <person name="Hill T."/>
            <person name="Kim W.T."/>
            <person name="Pai H.S."/>
            <person name="Ahn H.K."/>
            <person name="Yeam I."/>
            <person name="Giovannoni J.J."/>
            <person name="Rose J.K."/>
            <person name="Sorensen I."/>
            <person name="Lee S.J."/>
            <person name="Kim R.W."/>
            <person name="Choi I.Y."/>
            <person name="Choi B.S."/>
            <person name="Lim J.S."/>
            <person name="Lee Y.H."/>
            <person name="Choi D."/>
        </authorList>
    </citation>
    <scope>NUCLEOTIDE SEQUENCE [LARGE SCALE GENOMIC DNA]</scope>
    <source>
        <strain evidence="2">cv. CM334</strain>
    </source>
</reference>
<gene>
    <name evidence="1" type="ORF">T459_03475</name>
</gene>
<keyword evidence="2" id="KW-1185">Reference proteome</keyword>
<proteinExistence type="predicted"/>
<dbReference type="SUPFAM" id="SSF81383">
    <property type="entry name" value="F-box domain"/>
    <property type="match status" value="1"/>
</dbReference>
<dbReference type="PANTHER" id="PTHR32212:SF234">
    <property type="entry name" value="F-BOX_LRR-REPEAT PROTEIN 13-LIKE"/>
    <property type="match status" value="1"/>
</dbReference>
<evidence type="ECO:0000313" key="1">
    <source>
        <dbReference type="EMBL" id="PHT95593.1"/>
    </source>
</evidence>
<dbReference type="Gramene" id="PHT95593">
    <property type="protein sequence ID" value="PHT95593"/>
    <property type="gene ID" value="T459_03475"/>
</dbReference>
<organism evidence="1 2">
    <name type="scientific">Capsicum annuum</name>
    <name type="common">Capsicum pepper</name>
    <dbReference type="NCBI Taxonomy" id="4072"/>
    <lineage>
        <taxon>Eukaryota</taxon>
        <taxon>Viridiplantae</taxon>
        <taxon>Streptophyta</taxon>
        <taxon>Embryophyta</taxon>
        <taxon>Tracheophyta</taxon>
        <taxon>Spermatophyta</taxon>
        <taxon>Magnoliopsida</taxon>
        <taxon>eudicotyledons</taxon>
        <taxon>Gunneridae</taxon>
        <taxon>Pentapetalae</taxon>
        <taxon>asterids</taxon>
        <taxon>lamiids</taxon>
        <taxon>Solanales</taxon>
        <taxon>Solanaceae</taxon>
        <taxon>Solanoideae</taxon>
        <taxon>Capsiceae</taxon>
        <taxon>Capsicum</taxon>
    </lineage>
</organism>
<reference evidence="1 2" key="2">
    <citation type="journal article" date="2017" name="Genome Biol.">
        <title>New reference genome sequences of hot pepper reveal the massive evolution of plant disease-resistance genes by retroduplication.</title>
        <authorList>
            <person name="Kim S."/>
            <person name="Park J."/>
            <person name="Yeom S.I."/>
            <person name="Kim Y.M."/>
            <person name="Seo E."/>
            <person name="Kim K.T."/>
            <person name="Kim M.S."/>
            <person name="Lee J.M."/>
            <person name="Cheong K."/>
            <person name="Shin H.S."/>
            <person name="Kim S.B."/>
            <person name="Han K."/>
            <person name="Lee J."/>
            <person name="Park M."/>
            <person name="Lee H.A."/>
            <person name="Lee H.Y."/>
            <person name="Lee Y."/>
            <person name="Oh S."/>
            <person name="Lee J.H."/>
            <person name="Choi E."/>
            <person name="Choi E."/>
            <person name="Lee S.E."/>
            <person name="Jeon J."/>
            <person name="Kim H."/>
            <person name="Choi G."/>
            <person name="Song H."/>
            <person name="Lee J."/>
            <person name="Lee S.C."/>
            <person name="Kwon J.K."/>
            <person name="Lee H.Y."/>
            <person name="Koo N."/>
            <person name="Hong Y."/>
            <person name="Kim R.W."/>
            <person name="Kang W.H."/>
            <person name="Huh J.H."/>
            <person name="Kang B.C."/>
            <person name="Yang T.J."/>
            <person name="Lee Y.H."/>
            <person name="Bennetzen J.L."/>
            <person name="Choi D."/>
        </authorList>
    </citation>
    <scope>NUCLEOTIDE SEQUENCE [LARGE SCALE GENOMIC DNA]</scope>
    <source>
        <strain evidence="2">cv. CM334</strain>
    </source>
</reference>